<sequence>PTCKVEADVKDRNITVYVEGHTWPLHWDCELAQDIDHINFDKLERIS</sequence>
<feature type="non-terminal residue" evidence="1">
    <location>
        <position position="1"/>
    </location>
</feature>
<protein>
    <submittedName>
        <fullName evidence="1">Uncharacterized protein</fullName>
    </submittedName>
</protein>
<gene>
    <name evidence="1" type="ORF">S03H2_41624</name>
</gene>
<name>X1HPL2_9ZZZZ</name>
<dbReference type="EMBL" id="BARU01025862">
    <property type="protein sequence ID" value="GAH71437.1"/>
    <property type="molecule type" value="Genomic_DNA"/>
</dbReference>
<comment type="caution">
    <text evidence="1">The sequence shown here is derived from an EMBL/GenBank/DDBJ whole genome shotgun (WGS) entry which is preliminary data.</text>
</comment>
<reference evidence="1" key="1">
    <citation type="journal article" date="2014" name="Front. Microbiol.">
        <title>High frequency of phylogenetically diverse reductive dehalogenase-homologous genes in deep subseafloor sedimentary metagenomes.</title>
        <authorList>
            <person name="Kawai M."/>
            <person name="Futagami T."/>
            <person name="Toyoda A."/>
            <person name="Takaki Y."/>
            <person name="Nishi S."/>
            <person name="Hori S."/>
            <person name="Arai W."/>
            <person name="Tsubouchi T."/>
            <person name="Morono Y."/>
            <person name="Uchiyama I."/>
            <person name="Ito T."/>
            <person name="Fujiyama A."/>
            <person name="Inagaki F."/>
            <person name="Takami H."/>
        </authorList>
    </citation>
    <scope>NUCLEOTIDE SEQUENCE</scope>
    <source>
        <strain evidence="1">Expedition CK06-06</strain>
    </source>
</reference>
<accession>X1HPL2</accession>
<proteinExistence type="predicted"/>
<organism evidence="1">
    <name type="scientific">marine sediment metagenome</name>
    <dbReference type="NCBI Taxonomy" id="412755"/>
    <lineage>
        <taxon>unclassified sequences</taxon>
        <taxon>metagenomes</taxon>
        <taxon>ecological metagenomes</taxon>
    </lineage>
</organism>
<dbReference type="AlphaFoldDB" id="X1HPL2"/>
<evidence type="ECO:0000313" key="1">
    <source>
        <dbReference type="EMBL" id="GAH71437.1"/>
    </source>
</evidence>